<comment type="subcellular location">
    <subcellularLocation>
        <location evidence="5">Nucleus</location>
    </subcellularLocation>
</comment>
<dbReference type="SUPFAM" id="SSF49417">
    <property type="entry name" value="p53-like transcription factors"/>
    <property type="match status" value="1"/>
</dbReference>
<gene>
    <name evidence="8" type="ORF">DBV15_12102</name>
</gene>
<keyword evidence="4 5" id="KW-0539">Nucleus</keyword>
<feature type="region of interest" description="Disordered" evidence="6">
    <location>
        <begin position="100"/>
        <end position="138"/>
    </location>
</feature>
<comment type="caution">
    <text evidence="8">The sequence shown here is derived from an EMBL/GenBank/DDBJ whole genome shotgun (WGS) entry which is preliminary data.</text>
</comment>
<dbReference type="GO" id="GO:0001708">
    <property type="term" value="P:cell fate specification"/>
    <property type="evidence" value="ECO:0007669"/>
    <property type="project" value="TreeGrafter"/>
</dbReference>
<evidence type="ECO:0000256" key="3">
    <source>
        <dbReference type="ARBA" id="ARBA00023163"/>
    </source>
</evidence>
<dbReference type="PANTHER" id="PTHR11267:SF181">
    <property type="entry name" value="OPTOMOTOR-BLIND PROTEIN"/>
    <property type="match status" value="1"/>
</dbReference>
<dbReference type="SMART" id="SM00425">
    <property type="entry name" value="TBOX"/>
    <property type="match status" value="1"/>
</dbReference>
<dbReference type="Proteomes" id="UP000310200">
    <property type="component" value="Unassembled WGS sequence"/>
</dbReference>
<evidence type="ECO:0000256" key="6">
    <source>
        <dbReference type="SAM" id="MobiDB-lite"/>
    </source>
</evidence>
<dbReference type="Pfam" id="PF00907">
    <property type="entry name" value="T-box"/>
    <property type="match status" value="1"/>
</dbReference>
<dbReference type="InterPro" id="IPR001699">
    <property type="entry name" value="TF_T-box"/>
</dbReference>
<dbReference type="Gene3D" id="2.60.40.820">
    <property type="entry name" value="Transcription factor, T-box"/>
    <property type="match status" value="1"/>
</dbReference>
<evidence type="ECO:0000256" key="1">
    <source>
        <dbReference type="ARBA" id="ARBA00023015"/>
    </source>
</evidence>
<evidence type="ECO:0000313" key="9">
    <source>
        <dbReference type="Proteomes" id="UP000310200"/>
    </source>
</evidence>
<dbReference type="GO" id="GO:0005634">
    <property type="term" value="C:nucleus"/>
    <property type="evidence" value="ECO:0007669"/>
    <property type="project" value="UniProtKB-SubCell"/>
</dbReference>
<evidence type="ECO:0000313" key="8">
    <source>
        <dbReference type="EMBL" id="TGZ56265.1"/>
    </source>
</evidence>
<name>A0A4S2L0X1_9HYME</name>
<dbReference type="InterPro" id="IPR036960">
    <property type="entry name" value="T-box_sf"/>
</dbReference>
<dbReference type="AlphaFoldDB" id="A0A4S2L0X1"/>
<evidence type="ECO:0000256" key="4">
    <source>
        <dbReference type="ARBA" id="ARBA00023242"/>
    </source>
</evidence>
<keyword evidence="3" id="KW-0804">Transcription</keyword>
<proteinExistence type="predicted"/>
<keyword evidence="1" id="KW-0805">Transcription regulation</keyword>
<dbReference type="InterPro" id="IPR046360">
    <property type="entry name" value="T-box_DNA-bd"/>
</dbReference>
<accession>A0A4S2L0X1</accession>
<comment type="caution">
    <text evidence="5">Lacks conserved residue(s) required for the propagation of feature annotation.</text>
</comment>
<protein>
    <submittedName>
        <fullName evidence="8">T-box protein 2</fullName>
    </submittedName>
</protein>
<dbReference type="InterPro" id="IPR008967">
    <property type="entry name" value="p53-like_TF_DNA-bd_sf"/>
</dbReference>
<evidence type="ECO:0000259" key="7">
    <source>
        <dbReference type="PROSITE" id="PS50252"/>
    </source>
</evidence>
<sequence length="148" mass="16938">MDNPISFNKLKLTNNINDPNINVVLTSTHKYVPEIWIVRCFDVKNYNELFTNPTALFAFKETEYIAVTAYQNQNITKLKINNNPFAKGFRETGQSRFKRKHHSIDYQAQSDSSLDKGVSLTYDSESNQPDDPPLKGSKPIKACDYLSL</sequence>
<reference evidence="8 9" key="1">
    <citation type="journal article" date="2019" name="Philos. Trans. R. Soc. Lond., B, Biol. Sci.">
        <title>Ant behaviour and brain gene expression of defending hosts depend on the ecological success of the intruding social parasite.</title>
        <authorList>
            <person name="Kaur R."/>
            <person name="Stoldt M."/>
            <person name="Jongepier E."/>
            <person name="Feldmeyer B."/>
            <person name="Menzel F."/>
            <person name="Bornberg-Bauer E."/>
            <person name="Foitzik S."/>
        </authorList>
    </citation>
    <scope>NUCLEOTIDE SEQUENCE [LARGE SCALE GENOMIC DNA]</scope>
    <source>
        <tissue evidence="8">Whole body</tissue>
    </source>
</reference>
<keyword evidence="9" id="KW-1185">Reference proteome</keyword>
<dbReference type="GO" id="GO:0000978">
    <property type="term" value="F:RNA polymerase II cis-regulatory region sequence-specific DNA binding"/>
    <property type="evidence" value="ECO:0007669"/>
    <property type="project" value="InterPro"/>
</dbReference>
<feature type="domain" description="T-box" evidence="7">
    <location>
        <begin position="1"/>
        <end position="91"/>
    </location>
</feature>
<dbReference type="STRING" id="300112.A0A4S2L0X1"/>
<evidence type="ECO:0000256" key="5">
    <source>
        <dbReference type="PROSITE-ProRule" id="PRU00201"/>
    </source>
</evidence>
<dbReference type="EMBL" id="QBLH01000364">
    <property type="protein sequence ID" value="TGZ56265.1"/>
    <property type="molecule type" value="Genomic_DNA"/>
</dbReference>
<dbReference type="PRINTS" id="PR00937">
    <property type="entry name" value="TBOX"/>
</dbReference>
<dbReference type="GO" id="GO:0000981">
    <property type="term" value="F:DNA-binding transcription factor activity, RNA polymerase II-specific"/>
    <property type="evidence" value="ECO:0007669"/>
    <property type="project" value="TreeGrafter"/>
</dbReference>
<dbReference type="GO" id="GO:0000785">
    <property type="term" value="C:chromatin"/>
    <property type="evidence" value="ECO:0007669"/>
    <property type="project" value="TreeGrafter"/>
</dbReference>
<organism evidence="8 9">
    <name type="scientific">Temnothorax longispinosus</name>
    <dbReference type="NCBI Taxonomy" id="300112"/>
    <lineage>
        <taxon>Eukaryota</taxon>
        <taxon>Metazoa</taxon>
        <taxon>Ecdysozoa</taxon>
        <taxon>Arthropoda</taxon>
        <taxon>Hexapoda</taxon>
        <taxon>Insecta</taxon>
        <taxon>Pterygota</taxon>
        <taxon>Neoptera</taxon>
        <taxon>Endopterygota</taxon>
        <taxon>Hymenoptera</taxon>
        <taxon>Apocrita</taxon>
        <taxon>Aculeata</taxon>
        <taxon>Formicoidea</taxon>
        <taxon>Formicidae</taxon>
        <taxon>Myrmicinae</taxon>
        <taxon>Temnothorax</taxon>
    </lineage>
</organism>
<keyword evidence="2 5" id="KW-0238">DNA-binding</keyword>
<dbReference type="PROSITE" id="PS50252">
    <property type="entry name" value="TBOX_3"/>
    <property type="match status" value="1"/>
</dbReference>
<dbReference type="GO" id="GO:0045893">
    <property type="term" value="P:positive regulation of DNA-templated transcription"/>
    <property type="evidence" value="ECO:0007669"/>
    <property type="project" value="InterPro"/>
</dbReference>
<dbReference type="PANTHER" id="PTHR11267">
    <property type="entry name" value="T-BOX PROTEIN-RELATED"/>
    <property type="match status" value="1"/>
</dbReference>
<evidence type="ECO:0000256" key="2">
    <source>
        <dbReference type="ARBA" id="ARBA00023125"/>
    </source>
</evidence>